<dbReference type="Gene3D" id="3.40.50.880">
    <property type="match status" value="1"/>
</dbReference>
<evidence type="ECO:0000313" key="4">
    <source>
        <dbReference type="Proteomes" id="UP000472267"/>
    </source>
</evidence>
<dbReference type="FunCoup" id="A0A672IVK7">
    <property type="interactions" value="424"/>
</dbReference>
<dbReference type="SMART" id="SM01276">
    <property type="entry name" value="M60-like"/>
    <property type="match status" value="1"/>
</dbReference>
<keyword evidence="4" id="KW-1185">Reference proteome</keyword>
<reference evidence="3" key="3">
    <citation type="submission" date="2025-09" db="UniProtKB">
        <authorList>
            <consortium name="Ensembl"/>
        </authorList>
    </citation>
    <scope>IDENTIFICATION</scope>
</reference>
<dbReference type="FunFam" id="3.40.390.80:FF:000001">
    <property type="entry name" value="TRPM8 channel-associated factor 1"/>
    <property type="match status" value="1"/>
</dbReference>
<feature type="domain" description="Peptidase M60" evidence="2">
    <location>
        <begin position="545"/>
        <end position="842"/>
    </location>
</feature>
<name>A0A672IVK7_SALFA</name>
<dbReference type="InterPro" id="IPR031161">
    <property type="entry name" value="Peptidase_M60_dom"/>
</dbReference>
<dbReference type="RefSeq" id="XP_029964490.1">
    <property type="nucleotide sequence ID" value="XM_030108630.1"/>
</dbReference>
<dbReference type="InterPro" id="IPR051244">
    <property type="entry name" value="TCAF"/>
</dbReference>
<dbReference type="Gene3D" id="1.10.390.30">
    <property type="entry name" value="Peptidase M60, enhancin-like domain 3"/>
    <property type="match status" value="1"/>
</dbReference>
<dbReference type="Gene3D" id="3.40.390.80">
    <property type="entry name" value="Peptidase M60, enhancin-like domain 2"/>
    <property type="match status" value="1"/>
</dbReference>
<evidence type="ECO:0000313" key="3">
    <source>
        <dbReference type="Ensembl" id="ENSSFAP00005044800.1"/>
    </source>
</evidence>
<reference evidence="3" key="1">
    <citation type="submission" date="2019-06" db="EMBL/GenBank/DDBJ databases">
        <authorList>
            <consortium name="Wellcome Sanger Institute Data Sharing"/>
        </authorList>
    </citation>
    <scope>NUCLEOTIDE SEQUENCE [LARGE SCALE GENOMIC DNA]</scope>
</reference>
<evidence type="ECO:0000259" key="2">
    <source>
        <dbReference type="PROSITE" id="PS51723"/>
    </source>
</evidence>
<accession>A0A672IVK7</accession>
<sequence>MSDQPSKDQHEEAYLSLTKGLDELDFGGGPVPCDLVLIGDHSFPIAMNSRGQVPMAASFYGKGRIVVMGHEGYLRSFPDLVKNAVAWLRGEGSGNLSVGVHENVKAVADNLQNSGFQAEVVEDFSDKLDVAVFVTNAYSVADNHKALVTFMRKGGGVLIAGQAWHWASQNRKRNILHEFDGNKVADVAGIYFSGQAVKKEKLPVYPQIPSSWMAMVLGKDFEDDLRFLLNGISEFKIPKNVTASEILVHGPLAFPIGCTEDKKTFLAGGYYGQGRVIVVSHEGLLKLEDMAPFWKNALLWLDEGRKGVVGIRGNHGHKILSKSGLKCQKTNLKEDLSVYVTLPKIDNPEEIVNFVAEGGGLLLAGHAWHWAMTHKKQHVLRDCPANKVLNKMGLSLLAQTLKGRTCKAPDPSRVLQETYHFRHLLHRFACHVNAGDKLTKHEEDCFKNLDSHCSTYLSMKAHDCPPYKQVVSTLSDIVKKSHVPPVSGRTPLKQPKERLLLSVGTSLYQVCPNQEEILSCLVADNPVMPVVYNHKVKVDVDTKESEWISTGLYLSPGMKTYVAAPPELVNQKWKIQIGCQTDKLKGDVLKRAPDVCQRFPINSSMTQVSNLWGGLIYLVAPKNAKVKGAEVTVQVAVPAPYYKSGETTAEQWELLRTAPSPWAELEFENIIFTMSSKAVRKLERPDKLAAIWDEIMRAIAALAARPAKFHRKERFVSEVQISHGYMHAGYPIMAHSDIAKHLVDVKVIKEKGMWGVIHELGHNQQQGCWEFPPHTTEATCNLWSVYVNEELLGNPRHKAHTAVSKEKRRKRAADYVKAGRNLGKWSMWTALETYLQLQDEFGWDPYKKVFAAYQKMTNIPKDKNAKMNLYAETFSKTVGMNLCGFFKAWGWPIKAETEQKLSDLPPWNDHPMAQFD</sequence>
<dbReference type="Proteomes" id="UP000472267">
    <property type="component" value="Chromosome 14"/>
</dbReference>
<dbReference type="SUPFAM" id="SSF52317">
    <property type="entry name" value="Class I glutamine amidotransferase-like"/>
    <property type="match status" value="1"/>
</dbReference>
<gene>
    <name evidence="3" type="primary">LOC115400630</name>
</gene>
<dbReference type="InterPro" id="IPR029062">
    <property type="entry name" value="Class_I_gatase-like"/>
</dbReference>
<dbReference type="RefSeq" id="XP_029964491.1">
    <property type="nucleotide sequence ID" value="XM_030108631.1"/>
</dbReference>
<evidence type="ECO:0000256" key="1">
    <source>
        <dbReference type="ARBA" id="ARBA00009770"/>
    </source>
</evidence>
<dbReference type="AlphaFoldDB" id="A0A672IVK7"/>
<organism evidence="3 4">
    <name type="scientific">Salarias fasciatus</name>
    <name type="common">Jewelled blenny</name>
    <name type="synonym">Blennius fasciatus</name>
    <dbReference type="NCBI Taxonomy" id="181472"/>
    <lineage>
        <taxon>Eukaryota</taxon>
        <taxon>Metazoa</taxon>
        <taxon>Chordata</taxon>
        <taxon>Craniata</taxon>
        <taxon>Vertebrata</taxon>
        <taxon>Euteleostomi</taxon>
        <taxon>Actinopterygii</taxon>
        <taxon>Neopterygii</taxon>
        <taxon>Teleostei</taxon>
        <taxon>Neoteleostei</taxon>
        <taxon>Acanthomorphata</taxon>
        <taxon>Ovalentaria</taxon>
        <taxon>Blenniimorphae</taxon>
        <taxon>Blenniiformes</taxon>
        <taxon>Blennioidei</taxon>
        <taxon>Blenniidae</taxon>
        <taxon>Salariinae</taxon>
        <taxon>Salarias</taxon>
    </lineage>
</organism>
<dbReference type="InParanoid" id="A0A672IVK7"/>
<dbReference type="OrthoDB" id="10260387at2759"/>
<dbReference type="GO" id="GO:0090314">
    <property type="term" value="P:positive regulation of protein targeting to membrane"/>
    <property type="evidence" value="ECO:0007669"/>
    <property type="project" value="TreeGrafter"/>
</dbReference>
<dbReference type="GeneID" id="115400630"/>
<dbReference type="GO" id="GO:0044325">
    <property type="term" value="F:transmembrane transporter binding"/>
    <property type="evidence" value="ECO:0007669"/>
    <property type="project" value="TreeGrafter"/>
</dbReference>
<proteinExistence type="inferred from homology"/>
<reference evidence="3" key="2">
    <citation type="submission" date="2025-08" db="UniProtKB">
        <authorList>
            <consortium name="Ensembl"/>
        </authorList>
    </citation>
    <scope>IDENTIFICATION</scope>
</reference>
<dbReference type="PANTHER" id="PTHR15730">
    <property type="entry name" value="EXPERIMENTAL AUTOIMMUNE PROSTATITIS ANTIGEN 2-RELATED"/>
    <property type="match status" value="1"/>
</dbReference>
<dbReference type="InterPro" id="IPR042279">
    <property type="entry name" value="Pep_M60_3"/>
</dbReference>
<dbReference type="GO" id="GO:0005886">
    <property type="term" value="C:plasma membrane"/>
    <property type="evidence" value="ECO:0007669"/>
    <property type="project" value="TreeGrafter"/>
</dbReference>
<dbReference type="OMA" id="NANITRW"/>
<dbReference type="InterPro" id="IPR035423">
    <property type="entry name" value="M60-like_N"/>
</dbReference>
<dbReference type="PROSITE" id="PS51723">
    <property type="entry name" value="PEPTIDASE_M60"/>
    <property type="match status" value="1"/>
</dbReference>
<dbReference type="PANTHER" id="PTHR15730:SF5">
    <property type="entry name" value="SI:CH211-210B2.2-RELATED"/>
    <property type="match status" value="1"/>
</dbReference>
<comment type="similarity">
    <text evidence="1">Belongs to the TCAF family.</text>
</comment>
<dbReference type="Pfam" id="PF13402">
    <property type="entry name" value="Peptidase_M60"/>
    <property type="match status" value="1"/>
</dbReference>
<dbReference type="RefSeq" id="XP_029964492.1">
    <property type="nucleotide sequence ID" value="XM_030108632.1"/>
</dbReference>
<dbReference type="Ensembl" id="ENSSFAT00005046371.1">
    <property type="protein sequence ID" value="ENSSFAP00005044800.1"/>
    <property type="gene ID" value="ENSSFAG00005022010.1"/>
</dbReference>
<protein>
    <submittedName>
        <fullName evidence="3">TRPM8 channel-associated factor homolog</fullName>
    </submittedName>
</protein>
<dbReference type="Pfam" id="PF17291">
    <property type="entry name" value="M60-like_N"/>
    <property type="match status" value="1"/>
</dbReference>
<dbReference type="Gene3D" id="2.60.120.1250">
    <property type="entry name" value="Peptidase M60, enhancin-like domain 1"/>
    <property type="match status" value="1"/>
</dbReference>